<keyword evidence="16" id="KW-1185">Reference proteome</keyword>
<protein>
    <recommendedName>
        <fullName evidence="11">Chaperone protein DnaJ</fullName>
    </recommendedName>
</protein>
<gene>
    <name evidence="11" type="primary">dnaJ</name>
    <name evidence="15" type="ORF">SCAL_001326</name>
</gene>
<dbReference type="Pfam" id="PF01556">
    <property type="entry name" value="DnaJ_C"/>
    <property type="match status" value="1"/>
</dbReference>
<dbReference type="InterPro" id="IPR008971">
    <property type="entry name" value="HSP40/DnaJ_pept-bd"/>
</dbReference>
<dbReference type="SUPFAM" id="SSF49493">
    <property type="entry name" value="HSP40/DnaJ peptide-binding domain"/>
    <property type="match status" value="2"/>
</dbReference>
<organism evidence="15 16">
    <name type="scientific">Candidatus Syntropharchaeum caldarium</name>
    <dbReference type="NCBI Taxonomy" id="1838285"/>
    <lineage>
        <taxon>Archaea</taxon>
        <taxon>Methanobacteriati</taxon>
        <taxon>Methanobacteriota</taxon>
        <taxon>Stenosarchaea group</taxon>
        <taxon>Methanomicrobia</taxon>
        <taxon>Methanosarcinales</taxon>
        <taxon>ANME-2 cluster</taxon>
        <taxon>Candidatus Syntropharchaeum</taxon>
    </lineage>
</organism>
<dbReference type="STRING" id="1838285.SCAL_001326"/>
<dbReference type="GO" id="GO:0051082">
    <property type="term" value="F:unfolded protein binding"/>
    <property type="evidence" value="ECO:0007669"/>
    <property type="project" value="UniProtKB-UniRule"/>
</dbReference>
<dbReference type="GO" id="GO:0009408">
    <property type="term" value="P:response to heat"/>
    <property type="evidence" value="ECO:0007669"/>
    <property type="project" value="InterPro"/>
</dbReference>
<feature type="domain" description="CR-type" evidence="14">
    <location>
        <begin position="152"/>
        <end position="235"/>
    </location>
</feature>
<keyword evidence="9 11" id="KW-0346">Stress response</keyword>
<evidence type="ECO:0000256" key="2">
    <source>
        <dbReference type="ARBA" id="ARBA00011738"/>
    </source>
</evidence>
<feature type="zinc finger region" description="CR-type" evidence="12">
    <location>
        <begin position="152"/>
        <end position="235"/>
    </location>
</feature>
<comment type="subcellular location">
    <subcellularLocation>
        <location evidence="1 11">Cytoplasm</location>
    </subcellularLocation>
</comment>
<feature type="repeat" description="CXXCXGXG motif" evidence="11">
    <location>
        <begin position="165"/>
        <end position="172"/>
    </location>
</feature>
<feature type="repeat" description="CXXCXGXG motif" evidence="11">
    <location>
        <begin position="182"/>
        <end position="189"/>
    </location>
</feature>
<dbReference type="GO" id="GO:0005524">
    <property type="term" value="F:ATP binding"/>
    <property type="evidence" value="ECO:0007669"/>
    <property type="project" value="InterPro"/>
</dbReference>
<evidence type="ECO:0000256" key="3">
    <source>
        <dbReference type="ARBA" id="ARBA00022490"/>
    </source>
</evidence>
<evidence type="ECO:0000256" key="10">
    <source>
        <dbReference type="ARBA" id="ARBA00023186"/>
    </source>
</evidence>
<dbReference type="AlphaFoldDB" id="A0A1F2P840"/>
<dbReference type="FunFam" id="2.60.260.20:FF:000004">
    <property type="entry name" value="Molecular chaperone DnaJ"/>
    <property type="match status" value="1"/>
</dbReference>
<keyword evidence="10 11" id="KW-0143">Chaperone</keyword>
<dbReference type="PROSITE" id="PS51188">
    <property type="entry name" value="ZF_CR"/>
    <property type="match status" value="1"/>
</dbReference>
<dbReference type="InterPro" id="IPR002939">
    <property type="entry name" value="DnaJ_C"/>
</dbReference>
<keyword evidence="5 11" id="KW-0479">Metal-binding</keyword>
<dbReference type="CDD" id="cd10747">
    <property type="entry name" value="DnaJ_C"/>
    <property type="match status" value="1"/>
</dbReference>
<dbReference type="GO" id="GO:0042026">
    <property type="term" value="P:protein refolding"/>
    <property type="evidence" value="ECO:0007669"/>
    <property type="project" value="TreeGrafter"/>
</dbReference>
<dbReference type="InterPro" id="IPR001305">
    <property type="entry name" value="HSP_DnaJ_Cys-rich_dom"/>
</dbReference>
<dbReference type="PANTHER" id="PTHR43096:SF52">
    <property type="entry name" value="DNAJ HOMOLOG 1, MITOCHONDRIAL-RELATED"/>
    <property type="match status" value="1"/>
</dbReference>
<dbReference type="EMBL" id="LYOS01000004">
    <property type="protein sequence ID" value="OFV67408.1"/>
    <property type="molecule type" value="Genomic_DNA"/>
</dbReference>
<dbReference type="PROSITE" id="PS00636">
    <property type="entry name" value="DNAJ_1"/>
    <property type="match status" value="1"/>
</dbReference>
<evidence type="ECO:0000256" key="4">
    <source>
        <dbReference type="ARBA" id="ARBA00022705"/>
    </source>
</evidence>
<dbReference type="GO" id="GO:0006260">
    <property type="term" value="P:DNA replication"/>
    <property type="evidence" value="ECO:0007669"/>
    <property type="project" value="UniProtKB-KW"/>
</dbReference>
<feature type="binding site" evidence="11">
    <location>
        <position position="212"/>
    </location>
    <ligand>
        <name>Zn(2+)</name>
        <dbReference type="ChEBI" id="CHEBI:29105"/>
        <label>2</label>
    </ligand>
</feature>
<dbReference type="CDD" id="cd06257">
    <property type="entry name" value="DnaJ"/>
    <property type="match status" value="1"/>
</dbReference>
<dbReference type="SUPFAM" id="SSF57938">
    <property type="entry name" value="DnaJ/Hsp40 cysteine-rich domain"/>
    <property type="match status" value="1"/>
</dbReference>
<feature type="repeat" description="CXXCXGXG motif" evidence="11">
    <location>
        <begin position="209"/>
        <end position="216"/>
    </location>
</feature>
<dbReference type="InterPro" id="IPR001623">
    <property type="entry name" value="DnaJ_domain"/>
</dbReference>
<comment type="cofactor">
    <cofactor evidence="11">
        <name>Zn(2+)</name>
        <dbReference type="ChEBI" id="CHEBI:29105"/>
    </cofactor>
    <text evidence="11">Binds 2 Zn(2+) ions per monomer.</text>
</comment>
<evidence type="ECO:0000256" key="8">
    <source>
        <dbReference type="ARBA" id="ARBA00022833"/>
    </source>
</evidence>
<dbReference type="FunFam" id="2.10.230.10:FF:000002">
    <property type="entry name" value="Molecular chaperone DnaJ"/>
    <property type="match status" value="1"/>
</dbReference>
<reference evidence="15" key="1">
    <citation type="submission" date="2016-05" db="EMBL/GenBank/DDBJ databases">
        <title>Microbial consortia oxidize butane by reversing methanogenesis.</title>
        <authorList>
            <person name="Laso-Perez R."/>
            <person name="Richter M."/>
            <person name="Wegener G."/>
            <person name="Musat F."/>
        </authorList>
    </citation>
    <scope>NUCLEOTIDE SEQUENCE [LARGE SCALE GENOMIC DNA]</scope>
    <source>
        <strain evidence="15">BOX2</strain>
    </source>
</reference>
<dbReference type="FunFam" id="1.10.287.110:FF:000034">
    <property type="entry name" value="Chaperone protein DnaJ"/>
    <property type="match status" value="1"/>
</dbReference>
<evidence type="ECO:0000313" key="16">
    <source>
        <dbReference type="Proteomes" id="UP000186940"/>
    </source>
</evidence>
<comment type="similarity">
    <text evidence="11">Belongs to the DnaJ family.</text>
</comment>
<dbReference type="Proteomes" id="UP000186940">
    <property type="component" value="Unassembled WGS sequence"/>
</dbReference>
<dbReference type="GO" id="GO:0005737">
    <property type="term" value="C:cytoplasm"/>
    <property type="evidence" value="ECO:0007669"/>
    <property type="project" value="UniProtKB-SubCell"/>
</dbReference>
<feature type="domain" description="J" evidence="13">
    <location>
        <begin position="20"/>
        <end position="85"/>
    </location>
</feature>
<dbReference type="Gene3D" id="2.60.260.20">
    <property type="entry name" value="Urease metallochaperone UreE, N-terminal domain"/>
    <property type="match status" value="2"/>
</dbReference>
<evidence type="ECO:0000256" key="6">
    <source>
        <dbReference type="ARBA" id="ARBA00022737"/>
    </source>
</evidence>
<feature type="binding site" evidence="11">
    <location>
        <position position="165"/>
    </location>
    <ligand>
        <name>Zn(2+)</name>
        <dbReference type="ChEBI" id="CHEBI:29105"/>
        <label>1</label>
    </ligand>
</feature>
<name>A0A1F2P840_9EURY</name>
<comment type="subunit">
    <text evidence="2 11">Homodimer.</text>
</comment>
<evidence type="ECO:0000256" key="5">
    <source>
        <dbReference type="ARBA" id="ARBA00022723"/>
    </source>
</evidence>
<dbReference type="NCBIfam" id="NF008035">
    <property type="entry name" value="PRK10767.1"/>
    <property type="match status" value="1"/>
</dbReference>
<dbReference type="PATRIC" id="fig|1838285.3.peg.1347"/>
<comment type="caution">
    <text evidence="15">The sequence shown here is derived from an EMBL/GenBank/DDBJ whole genome shotgun (WGS) entry which is preliminary data.</text>
</comment>
<dbReference type="PANTHER" id="PTHR43096">
    <property type="entry name" value="DNAJ HOMOLOG 1, MITOCHONDRIAL-RELATED"/>
    <property type="match status" value="1"/>
</dbReference>
<dbReference type="PRINTS" id="PR00625">
    <property type="entry name" value="JDOMAIN"/>
</dbReference>
<feature type="binding site" evidence="11">
    <location>
        <position position="182"/>
    </location>
    <ligand>
        <name>Zn(2+)</name>
        <dbReference type="ChEBI" id="CHEBI:29105"/>
        <label>2</label>
    </ligand>
</feature>
<dbReference type="SMART" id="SM00271">
    <property type="entry name" value="DnaJ"/>
    <property type="match status" value="1"/>
</dbReference>
<proteinExistence type="inferred from homology"/>
<feature type="binding site" evidence="11">
    <location>
        <position position="223"/>
    </location>
    <ligand>
        <name>Zn(2+)</name>
        <dbReference type="ChEBI" id="CHEBI:29105"/>
        <label>1</label>
    </ligand>
</feature>
<dbReference type="SUPFAM" id="SSF46565">
    <property type="entry name" value="Chaperone J-domain"/>
    <property type="match status" value="1"/>
</dbReference>
<evidence type="ECO:0000259" key="13">
    <source>
        <dbReference type="PROSITE" id="PS50076"/>
    </source>
</evidence>
<dbReference type="Pfam" id="PF00684">
    <property type="entry name" value="DnaJ_CXXCXGXG"/>
    <property type="match status" value="1"/>
</dbReference>
<keyword evidence="7 11" id="KW-0863">Zinc-finger</keyword>
<keyword evidence="6 11" id="KW-0677">Repeat</keyword>
<dbReference type="NCBIfam" id="TIGR02349">
    <property type="entry name" value="DnaJ_bact"/>
    <property type="match status" value="1"/>
</dbReference>
<dbReference type="Gene3D" id="2.10.230.10">
    <property type="entry name" value="Heat shock protein DnaJ, cysteine-rich domain"/>
    <property type="match status" value="1"/>
</dbReference>
<dbReference type="InterPro" id="IPR018253">
    <property type="entry name" value="DnaJ_domain_CS"/>
</dbReference>
<evidence type="ECO:0000256" key="7">
    <source>
        <dbReference type="ARBA" id="ARBA00022771"/>
    </source>
</evidence>
<feature type="binding site" evidence="11">
    <location>
        <position position="185"/>
    </location>
    <ligand>
        <name>Zn(2+)</name>
        <dbReference type="ChEBI" id="CHEBI:29105"/>
        <label>2</label>
    </ligand>
</feature>
<dbReference type="InterPro" id="IPR012724">
    <property type="entry name" value="DnaJ"/>
</dbReference>
<comment type="domain">
    <text evidence="11">The J domain is necessary and sufficient to stimulate DnaK ATPase activity. Zinc center 1 plays an important role in the autonomous, DnaK-independent chaperone activity of DnaJ. Zinc center 2 is essential for interaction with DnaK and for DnaJ activity.</text>
</comment>
<dbReference type="GO" id="GO:0031072">
    <property type="term" value="F:heat shock protein binding"/>
    <property type="evidence" value="ECO:0007669"/>
    <property type="project" value="InterPro"/>
</dbReference>
<dbReference type="InterPro" id="IPR036869">
    <property type="entry name" value="J_dom_sf"/>
</dbReference>
<feature type="binding site" evidence="11">
    <location>
        <position position="226"/>
    </location>
    <ligand>
        <name>Zn(2+)</name>
        <dbReference type="ChEBI" id="CHEBI:29105"/>
        <label>1</label>
    </ligand>
</feature>
<dbReference type="Gene3D" id="1.10.287.110">
    <property type="entry name" value="DnaJ domain"/>
    <property type="match status" value="1"/>
</dbReference>
<dbReference type="GO" id="GO:0008270">
    <property type="term" value="F:zinc ion binding"/>
    <property type="evidence" value="ECO:0007669"/>
    <property type="project" value="UniProtKB-UniRule"/>
</dbReference>
<keyword evidence="8 11" id="KW-0862">Zinc</keyword>
<feature type="binding site" evidence="11">
    <location>
        <position position="168"/>
    </location>
    <ligand>
        <name>Zn(2+)</name>
        <dbReference type="ChEBI" id="CHEBI:29105"/>
        <label>1</label>
    </ligand>
</feature>
<sequence length="392" mass="43447">MFQDGYYYKLYKGGSVTKRDYYEVLGISRDATPDEVKRAYRRLAKQHHPDVNKDDPEAEEKFKELAEAYEVLSDPQKRARYDQFGHESVRFGRGGFDWSDFTHTRDFEDLFGDFFGQVFGGFRQAGRRRAAPKKGANLRYDLEITLEEAASGVEREIRFERLEICGNCNGSGAKSPSDIVACPKCGGTGELRKVSSMGGFGSFVSISTCGTCGGKGKVVKTRCPTCGGRGKVHIERTLTVRVPPGVDTGTQLRISGEGELGEGGSGDLYVAVHVAPHDLFERSGNDIFFEAPVSFVQATLGAEIEVPTLDGFETLVIPPGTQHGTTFRLRGKGMPDMRSRQRGDEIVQIRIVIPQKITSRQREILQEFEAEGKKNTRRGVIGKVIDEVKEII</sequence>
<evidence type="ECO:0000313" key="15">
    <source>
        <dbReference type="EMBL" id="OFV67408.1"/>
    </source>
</evidence>
<evidence type="ECO:0000259" key="14">
    <source>
        <dbReference type="PROSITE" id="PS51188"/>
    </source>
</evidence>
<dbReference type="HAMAP" id="MF_01152">
    <property type="entry name" value="DnaJ"/>
    <property type="match status" value="1"/>
</dbReference>
<dbReference type="PROSITE" id="PS50076">
    <property type="entry name" value="DNAJ_2"/>
    <property type="match status" value="1"/>
</dbReference>
<evidence type="ECO:0000256" key="11">
    <source>
        <dbReference type="HAMAP-Rule" id="MF_01152"/>
    </source>
</evidence>
<dbReference type="Pfam" id="PF00226">
    <property type="entry name" value="DnaJ"/>
    <property type="match status" value="1"/>
</dbReference>
<keyword evidence="3 11" id="KW-0963">Cytoplasm</keyword>
<accession>A0A1F2P840</accession>
<dbReference type="CDD" id="cd10719">
    <property type="entry name" value="DnaJ_zf"/>
    <property type="match status" value="1"/>
</dbReference>
<comment type="function">
    <text evidence="11">Participates actively in the response to hyperosmotic and heat shock by preventing the aggregation of stress-denatured proteins and by disaggregating proteins, also in an autonomous, DnaK-independent fashion. Unfolded proteins bind initially to DnaJ; upon interaction with the DnaJ-bound protein, DnaK hydrolyzes its bound ATP, resulting in the formation of a stable complex. GrpE releases ADP from DnaK; ATP binding to DnaK triggers the release of the substrate protein, thus completing the reaction cycle. Several rounds of ATP-dependent interactions between DnaJ, DnaK and GrpE are required for fully efficient folding. Also involved, together with DnaK and GrpE, in the DNA replication of plasmids through activation of initiation proteins.</text>
</comment>
<feature type="binding site" evidence="11">
    <location>
        <position position="209"/>
    </location>
    <ligand>
        <name>Zn(2+)</name>
        <dbReference type="ChEBI" id="CHEBI:29105"/>
        <label>2</label>
    </ligand>
</feature>
<dbReference type="InterPro" id="IPR036410">
    <property type="entry name" value="HSP_DnaJ_Cys-rich_dom_sf"/>
</dbReference>
<evidence type="ECO:0000256" key="1">
    <source>
        <dbReference type="ARBA" id="ARBA00004496"/>
    </source>
</evidence>
<feature type="repeat" description="CXXCXGXG motif" evidence="11">
    <location>
        <begin position="223"/>
        <end position="230"/>
    </location>
</feature>
<keyword evidence="4 11" id="KW-0235">DNA replication</keyword>
<evidence type="ECO:0000256" key="12">
    <source>
        <dbReference type="PROSITE-ProRule" id="PRU00546"/>
    </source>
</evidence>
<evidence type="ECO:0000256" key="9">
    <source>
        <dbReference type="ARBA" id="ARBA00023016"/>
    </source>
</evidence>